<dbReference type="EMBL" id="JACJSK010000092">
    <property type="protein sequence ID" value="MBD2547777.1"/>
    <property type="molecule type" value="Genomic_DNA"/>
</dbReference>
<evidence type="ECO:0000313" key="3">
    <source>
        <dbReference type="Proteomes" id="UP000641954"/>
    </source>
</evidence>
<accession>A0ABR8EMN7</accession>
<dbReference type="RefSeq" id="WP_156331663.1">
    <property type="nucleotide sequence ID" value="NZ_JACJSK010000092.1"/>
</dbReference>
<organism evidence="2 3">
    <name type="scientific">Planktothricoides raciborskii FACHB-1370</name>
    <dbReference type="NCBI Taxonomy" id="2949576"/>
    <lineage>
        <taxon>Bacteria</taxon>
        <taxon>Bacillati</taxon>
        <taxon>Cyanobacteriota</taxon>
        <taxon>Cyanophyceae</taxon>
        <taxon>Oscillatoriophycideae</taxon>
        <taxon>Oscillatoriales</taxon>
        <taxon>Oscillatoriaceae</taxon>
        <taxon>Planktothricoides</taxon>
    </lineage>
</organism>
<sequence length="39" mass="4448">MSLPSPPNPVPQYSPDLNPIEHGWQKIKNAIKKEQRLPV</sequence>
<gene>
    <name evidence="2" type="ORF">H6G72_28950</name>
</gene>
<dbReference type="InterPro" id="IPR036397">
    <property type="entry name" value="RNaseH_sf"/>
</dbReference>
<dbReference type="InterPro" id="IPR038717">
    <property type="entry name" value="Tc1-like_DDE_dom"/>
</dbReference>
<comment type="caution">
    <text evidence="2">The sequence shown here is derived from an EMBL/GenBank/DDBJ whole genome shotgun (WGS) entry which is preliminary data.</text>
</comment>
<evidence type="ECO:0000259" key="1">
    <source>
        <dbReference type="Pfam" id="PF13358"/>
    </source>
</evidence>
<dbReference type="Gene3D" id="3.30.420.10">
    <property type="entry name" value="Ribonuclease H-like superfamily/Ribonuclease H"/>
    <property type="match status" value="1"/>
</dbReference>
<evidence type="ECO:0000313" key="2">
    <source>
        <dbReference type="EMBL" id="MBD2547777.1"/>
    </source>
</evidence>
<feature type="domain" description="Tc1-like transposase DDE" evidence="1">
    <location>
        <begin position="11"/>
        <end position="36"/>
    </location>
</feature>
<dbReference type="Proteomes" id="UP000641954">
    <property type="component" value="Unassembled WGS sequence"/>
</dbReference>
<keyword evidence="3" id="KW-1185">Reference proteome</keyword>
<protein>
    <submittedName>
        <fullName evidence="2">Transposase</fullName>
    </submittedName>
</protein>
<proteinExistence type="predicted"/>
<reference evidence="2 3" key="1">
    <citation type="journal article" date="2020" name="ISME J.">
        <title>Comparative genomics reveals insights into cyanobacterial evolution and habitat adaptation.</title>
        <authorList>
            <person name="Chen M.Y."/>
            <person name="Teng W.K."/>
            <person name="Zhao L."/>
            <person name="Hu C.X."/>
            <person name="Zhou Y.K."/>
            <person name="Han B.P."/>
            <person name="Song L.R."/>
            <person name="Shu W.S."/>
        </authorList>
    </citation>
    <scope>NUCLEOTIDE SEQUENCE [LARGE SCALE GENOMIC DNA]</scope>
    <source>
        <strain evidence="2 3">FACHB-1370</strain>
    </source>
</reference>
<dbReference type="Pfam" id="PF13358">
    <property type="entry name" value="DDE_3"/>
    <property type="match status" value="1"/>
</dbReference>
<name>A0ABR8EMN7_9CYAN</name>